<comment type="similarity">
    <text evidence="1">Belongs to the isochorismatase family.</text>
</comment>
<dbReference type="SUPFAM" id="SSF52499">
    <property type="entry name" value="Isochorismatase-like hydrolases"/>
    <property type="match status" value="1"/>
</dbReference>
<name>A0A1W5ZYJ2_9BACI</name>
<keyword evidence="5" id="KW-1185">Reference proteome</keyword>
<feature type="domain" description="Isochorismatase-like" evidence="3">
    <location>
        <begin position="6"/>
        <end position="165"/>
    </location>
</feature>
<proteinExistence type="inferred from homology"/>
<keyword evidence="2" id="KW-0378">Hydrolase</keyword>
<evidence type="ECO:0000313" key="5">
    <source>
        <dbReference type="Proteomes" id="UP000192527"/>
    </source>
</evidence>
<organism evidence="4 5">
    <name type="scientific">Halobacillus mangrovi</name>
    <dbReference type="NCBI Taxonomy" id="402384"/>
    <lineage>
        <taxon>Bacteria</taxon>
        <taxon>Bacillati</taxon>
        <taxon>Bacillota</taxon>
        <taxon>Bacilli</taxon>
        <taxon>Bacillales</taxon>
        <taxon>Bacillaceae</taxon>
        <taxon>Halobacillus</taxon>
    </lineage>
</organism>
<dbReference type="Gene3D" id="3.40.50.850">
    <property type="entry name" value="Isochorismatase-like"/>
    <property type="match status" value="1"/>
</dbReference>
<dbReference type="Pfam" id="PF00857">
    <property type="entry name" value="Isochorismatase"/>
    <property type="match status" value="1"/>
</dbReference>
<dbReference type="AlphaFoldDB" id="A0A1W5ZYJ2"/>
<gene>
    <name evidence="4" type="ORF">HM131_16510</name>
</gene>
<accession>A0A1W5ZYJ2</accession>
<dbReference type="GO" id="GO:0016787">
    <property type="term" value="F:hydrolase activity"/>
    <property type="evidence" value="ECO:0007669"/>
    <property type="project" value="UniProtKB-KW"/>
</dbReference>
<dbReference type="Proteomes" id="UP000192527">
    <property type="component" value="Chromosome"/>
</dbReference>
<dbReference type="InterPro" id="IPR036380">
    <property type="entry name" value="Isochorismatase-like_sf"/>
</dbReference>
<sequence>MQQQETALVIIDMINKLDFSGGEDLLENSLPMSENLQGLKKEIKEEGYPVIYVNDNFGLWQDNVSDLIDECKEGPGEPLIEKILPDEDDYFIIKPKHSGFFGTQLGILLNQLGVKNLILTGIAGDICVLFTANDAYMREYNLWVPSDCIASESEEGNSSALSIMERSLSVDTRESNQVVLKEIFSY</sequence>
<evidence type="ECO:0000256" key="1">
    <source>
        <dbReference type="ARBA" id="ARBA00006336"/>
    </source>
</evidence>
<evidence type="ECO:0000256" key="2">
    <source>
        <dbReference type="ARBA" id="ARBA00022801"/>
    </source>
</evidence>
<dbReference type="PANTHER" id="PTHR43540:SF6">
    <property type="entry name" value="ISOCHORISMATASE-LIKE DOMAIN-CONTAINING PROTEIN"/>
    <property type="match status" value="1"/>
</dbReference>
<dbReference type="RefSeq" id="WP_085030798.1">
    <property type="nucleotide sequence ID" value="NZ_CP020772.1"/>
</dbReference>
<evidence type="ECO:0000313" key="4">
    <source>
        <dbReference type="EMBL" id="ARI78339.1"/>
    </source>
</evidence>
<dbReference type="PANTHER" id="PTHR43540">
    <property type="entry name" value="PEROXYUREIDOACRYLATE/UREIDOACRYLATE AMIDOHYDROLASE-RELATED"/>
    <property type="match status" value="1"/>
</dbReference>
<protein>
    <submittedName>
        <fullName evidence="4">Isochorismatase</fullName>
    </submittedName>
</protein>
<dbReference type="STRING" id="402384.HM131_16510"/>
<dbReference type="InterPro" id="IPR000868">
    <property type="entry name" value="Isochorismatase-like_dom"/>
</dbReference>
<evidence type="ECO:0000259" key="3">
    <source>
        <dbReference type="Pfam" id="PF00857"/>
    </source>
</evidence>
<dbReference type="KEGG" id="hmn:HM131_16510"/>
<dbReference type="OrthoDB" id="4305745at2"/>
<dbReference type="InterPro" id="IPR050272">
    <property type="entry name" value="Isochorismatase-like_hydrls"/>
</dbReference>
<dbReference type="CDD" id="cd00431">
    <property type="entry name" value="cysteine_hydrolases"/>
    <property type="match status" value="1"/>
</dbReference>
<dbReference type="EMBL" id="CP020772">
    <property type="protein sequence ID" value="ARI78339.1"/>
    <property type="molecule type" value="Genomic_DNA"/>
</dbReference>
<reference evidence="4 5" key="1">
    <citation type="submission" date="2017-04" db="EMBL/GenBank/DDBJ databases">
        <title>The whole genome sequencing and assembly of Halobacillus mangrovi strain.</title>
        <authorList>
            <person name="Lee S.-J."/>
            <person name="Park M.-K."/>
            <person name="Kim J.-Y."/>
            <person name="Lee Y.-J."/>
            <person name="Yi H."/>
            <person name="Bahn Y.-S."/>
            <person name="Kim J.F."/>
            <person name="Lee D.-W."/>
        </authorList>
    </citation>
    <scope>NUCLEOTIDE SEQUENCE [LARGE SCALE GENOMIC DNA]</scope>
    <source>
        <strain evidence="4 5">KTB 131</strain>
    </source>
</reference>